<dbReference type="SUPFAM" id="SSF52833">
    <property type="entry name" value="Thioredoxin-like"/>
    <property type="match status" value="1"/>
</dbReference>
<keyword evidence="5" id="KW-0676">Redox-active center</keyword>
<evidence type="ECO:0000256" key="5">
    <source>
        <dbReference type="ARBA" id="ARBA00023284"/>
    </source>
</evidence>
<comment type="similarity">
    <text evidence="1">Belongs to the thioredoxin family. DsbA subfamily.</text>
</comment>
<keyword evidence="6" id="KW-0472">Membrane</keyword>
<sequence>MQRDDTHVTCIRHQEEFMSKVQVESKAYKQELQREAEKRKRTQWLMGWSLAIILVGFVSLIIYSVASKSSPSGHIIDAKEFQYDQQPALGYKDAPIQIVEFADFKCPACMQFDKTIIPQLKKDFIDNGTVQLHFINFPIISPNADSTTAALAGEAVYHQSGEEFWKFYDAVYAKQGDEQTNWATEDYLVQIAKDANLKLDFDKLRKDIHDKTYAKDVSSDKAIAAKLGVNGTPTIYINGKAVSGPDTFNYNAIKNAILMAKDEPVK</sequence>
<feature type="transmembrane region" description="Helical" evidence="6">
    <location>
        <begin position="44"/>
        <end position="66"/>
    </location>
</feature>
<dbReference type="InterPro" id="IPR012336">
    <property type="entry name" value="Thioredoxin-like_fold"/>
</dbReference>
<evidence type="ECO:0000256" key="2">
    <source>
        <dbReference type="ARBA" id="ARBA00022729"/>
    </source>
</evidence>
<evidence type="ECO:0000256" key="1">
    <source>
        <dbReference type="ARBA" id="ARBA00005791"/>
    </source>
</evidence>
<protein>
    <submittedName>
        <fullName evidence="8">DsbA family protein</fullName>
    </submittedName>
</protein>
<keyword evidence="9" id="KW-1185">Reference proteome</keyword>
<dbReference type="OrthoDB" id="117402at2"/>
<dbReference type="Gene3D" id="3.40.30.10">
    <property type="entry name" value="Glutaredoxin"/>
    <property type="match status" value="1"/>
</dbReference>
<dbReference type="PANTHER" id="PTHR13887:SF14">
    <property type="entry name" value="DISULFIDE BOND FORMATION PROTEIN D"/>
    <property type="match status" value="1"/>
</dbReference>
<keyword evidence="3" id="KW-0560">Oxidoreductase</keyword>
<evidence type="ECO:0000256" key="4">
    <source>
        <dbReference type="ARBA" id="ARBA00023157"/>
    </source>
</evidence>
<dbReference type="PANTHER" id="PTHR13887">
    <property type="entry name" value="GLUTATHIONE S-TRANSFERASE KAPPA"/>
    <property type="match status" value="1"/>
</dbReference>
<dbReference type="Proteomes" id="UP000317036">
    <property type="component" value="Unassembled WGS sequence"/>
</dbReference>
<evidence type="ECO:0000313" key="9">
    <source>
        <dbReference type="Proteomes" id="UP000317036"/>
    </source>
</evidence>
<name>A0A559JEB2_9BACL</name>
<dbReference type="Pfam" id="PF13462">
    <property type="entry name" value="Thioredoxin_4"/>
    <property type="match status" value="1"/>
</dbReference>
<dbReference type="AlphaFoldDB" id="A0A559JEB2"/>
<keyword evidence="2" id="KW-0732">Signal</keyword>
<reference evidence="8 9" key="1">
    <citation type="submission" date="2019-07" db="EMBL/GenBank/DDBJ databases">
        <authorList>
            <person name="Kim J."/>
        </authorList>
    </citation>
    <scope>NUCLEOTIDE SEQUENCE [LARGE SCALE GENOMIC DNA]</scope>
    <source>
        <strain evidence="8 9">JC52</strain>
    </source>
</reference>
<proteinExistence type="inferred from homology"/>
<gene>
    <name evidence="8" type="ORF">FPZ49_34650</name>
</gene>
<keyword evidence="6" id="KW-0812">Transmembrane</keyword>
<keyword evidence="6" id="KW-1133">Transmembrane helix</keyword>
<organism evidence="8 9">
    <name type="scientific">Paenibacillus cremeus</name>
    <dbReference type="NCBI Taxonomy" id="2163881"/>
    <lineage>
        <taxon>Bacteria</taxon>
        <taxon>Bacillati</taxon>
        <taxon>Bacillota</taxon>
        <taxon>Bacilli</taxon>
        <taxon>Bacillales</taxon>
        <taxon>Paenibacillaceae</taxon>
        <taxon>Paenibacillus</taxon>
    </lineage>
</organism>
<evidence type="ECO:0000256" key="6">
    <source>
        <dbReference type="SAM" id="Phobius"/>
    </source>
</evidence>
<evidence type="ECO:0000256" key="3">
    <source>
        <dbReference type="ARBA" id="ARBA00023002"/>
    </source>
</evidence>
<evidence type="ECO:0000259" key="7">
    <source>
        <dbReference type="Pfam" id="PF13462"/>
    </source>
</evidence>
<feature type="domain" description="Thioredoxin-like fold" evidence="7">
    <location>
        <begin position="85"/>
        <end position="248"/>
    </location>
</feature>
<dbReference type="InterPro" id="IPR036249">
    <property type="entry name" value="Thioredoxin-like_sf"/>
</dbReference>
<accession>A0A559JEB2</accession>
<dbReference type="EMBL" id="VNJI01000095">
    <property type="protein sequence ID" value="TVX98200.1"/>
    <property type="molecule type" value="Genomic_DNA"/>
</dbReference>
<evidence type="ECO:0000313" key="8">
    <source>
        <dbReference type="EMBL" id="TVX98200.1"/>
    </source>
</evidence>
<comment type="caution">
    <text evidence="8">The sequence shown here is derived from an EMBL/GenBank/DDBJ whole genome shotgun (WGS) entry which is preliminary data.</text>
</comment>
<keyword evidence="4" id="KW-1015">Disulfide bond</keyword>
<dbReference type="GO" id="GO:0016491">
    <property type="term" value="F:oxidoreductase activity"/>
    <property type="evidence" value="ECO:0007669"/>
    <property type="project" value="UniProtKB-KW"/>
</dbReference>